<evidence type="ECO:0000256" key="4">
    <source>
        <dbReference type="ARBA" id="ARBA00023027"/>
    </source>
</evidence>
<keyword evidence="10" id="KW-1185">Reference proteome</keyword>
<evidence type="ECO:0000256" key="6">
    <source>
        <dbReference type="SAM" id="MobiDB-lite"/>
    </source>
</evidence>
<keyword evidence="2 5" id="KW-0808">Transferase</keyword>
<accession>A0ABP0IL37</accession>
<feature type="region of interest" description="Disordered" evidence="6">
    <location>
        <begin position="498"/>
        <end position="530"/>
    </location>
</feature>
<protein>
    <recommendedName>
        <fullName evidence="5">Poly [ADP-ribose] polymerase</fullName>
        <shortName evidence="5">PARP</shortName>
        <ecNumber evidence="5">2.4.2.-</ecNumber>
    </recommendedName>
</protein>
<evidence type="ECO:0000256" key="1">
    <source>
        <dbReference type="ARBA" id="ARBA00022676"/>
    </source>
</evidence>
<dbReference type="EMBL" id="CAXAMM010004324">
    <property type="protein sequence ID" value="CAK9003186.1"/>
    <property type="molecule type" value="Genomic_DNA"/>
</dbReference>
<evidence type="ECO:0000256" key="3">
    <source>
        <dbReference type="ARBA" id="ARBA00022695"/>
    </source>
</evidence>
<dbReference type="EC" id="2.4.2.-" evidence="5"/>
<dbReference type="InterPro" id="IPR012317">
    <property type="entry name" value="Poly(ADP-ribose)pol_cat_dom"/>
</dbReference>
<organism evidence="9 10">
    <name type="scientific">Durusdinium trenchii</name>
    <dbReference type="NCBI Taxonomy" id="1381693"/>
    <lineage>
        <taxon>Eukaryota</taxon>
        <taxon>Sar</taxon>
        <taxon>Alveolata</taxon>
        <taxon>Dinophyceae</taxon>
        <taxon>Suessiales</taxon>
        <taxon>Symbiodiniaceae</taxon>
        <taxon>Durusdinium</taxon>
    </lineage>
</organism>
<dbReference type="Pfam" id="PF00644">
    <property type="entry name" value="PARP"/>
    <property type="match status" value="1"/>
</dbReference>
<dbReference type="Gene3D" id="3.90.228.10">
    <property type="match status" value="1"/>
</dbReference>
<dbReference type="PANTHER" id="PTHR21328">
    <property type="entry name" value="POLY ADP-RIBOSE POLYMERASE FAMILY, MEMBER PARP"/>
    <property type="match status" value="1"/>
</dbReference>
<evidence type="ECO:0000256" key="2">
    <source>
        <dbReference type="ARBA" id="ARBA00022679"/>
    </source>
</evidence>
<evidence type="ECO:0000313" key="9">
    <source>
        <dbReference type="EMBL" id="CAK9003300.1"/>
    </source>
</evidence>
<reference evidence="9 10" key="1">
    <citation type="submission" date="2024-02" db="EMBL/GenBank/DDBJ databases">
        <authorList>
            <person name="Chen Y."/>
            <person name="Shah S."/>
            <person name="Dougan E. K."/>
            <person name="Thang M."/>
            <person name="Chan C."/>
        </authorList>
    </citation>
    <scope>NUCLEOTIDE SEQUENCE [LARGE SCALE GENOMIC DNA]</scope>
</reference>
<name>A0ABP0IL37_9DINO</name>
<evidence type="ECO:0000313" key="10">
    <source>
        <dbReference type="Proteomes" id="UP001642464"/>
    </source>
</evidence>
<evidence type="ECO:0000313" key="8">
    <source>
        <dbReference type="EMBL" id="CAK9003186.1"/>
    </source>
</evidence>
<keyword evidence="4 5" id="KW-0520">NAD</keyword>
<gene>
    <name evidence="8" type="ORF">SCF082_LOCUS7631</name>
    <name evidence="9" type="ORF">SCF082_LOCUS7681</name>
</gene>
<dbReference type="EMBL" id="CAXAMM010004347">
    <property type="protein sequence ID" value="CAK9003300.1"/>
    <property type="molecule type" value="Genomic_DNA"/>
</dbReference>
<dbReference type="InterPro" id="IPR051838">
    <property type="entry name" value="ARTD_PARP"/>
</dbReference>
<dbReference type="Proteomes" id="UP001642464">
    <property type="component" value="Unassembled WGS sequence"/>
</dbReference>
<keyword evidence="1 5" id="KW-0328">Glycosyltransferase</keyword>
<dbReference type="SUPFAM" id="SSF56399">
    <property type="entry name" value="ADP-ribosylation"/>
    <property type="match status" value="1"/>
</dbReference>
<dbReference type="PROSITE" id="PS51059">
    <property type="entry name" value="PARP_CATALYTIC"/>
    <property type="match status" value="1"/>
</dbReference>
<feature type="compositionally biased region" description="Basic and acidic residues" evidence="6">
    <location>
        <begin position="512"/>
        <end position="530"/>
    </location>
</feature>
<proteinExistence type="predicted"/>
<keyword evidence="3" id="KW-0548">Nucleotidyltransferase</keyword>
<comment type="caution">
    <text evidence="9">The sequence shown here is derived from an EMBL/GenBank/DDBJ whole genome shotgun (WGS) entry which is preliminary data.</text>
</comment>
<sequence>MFGSRKQKILEDVEELHAACRSGTLPQVQSSGLNDETLVFEIEGVGSFAACLADPYPSGETEVYGPDDFEFRSPGKILDIISSVILQLAELEEDEASPSGMDWIVTEMPPEASLQHDLLAAKKFLGEAAVTLTQLGTEFWRVRLFVPLQHLHLSNSACSAWGIDAGKPICVELCLPTTGYTFDSVGKSALKRVMQEGFESFALESQLLHILGDFCQLCRDGSWRAWSKDALALDFLSDTNAVDSSRCRYESKKKQLVLTALEDQTAGFLVCLARYLQLRVPTVHEFCAICDKAFQQLPMMMRTVCSEELCTYQFSEFGSKITTAETVNHPSEILDLLMCMLAAAACSARRADILDPYPLVQVGGAGAGAVLHPQQKDFRKLEQLIQELQTMRSTLGRTMGASWALCTSQMSPEAAALLKWTVSSNRSYLENQFQELKKKFGTSFAYHGSSAENWHSILRNGLKNASNTKLMTSGAAHGPGIYLATDSNTSIAYTRARPRNPEPAALKRQRTGHSEPEFRMDRHGGLHSSETKSPNRLDVCFCFWGRWTPVFSDGLESILAVSQSWPVVVLITP</sequence>
<evidence type="ECO:0000259" key="7">
    <source>
        <dbReference type="PROSITE" id="PS51059"/>
    </source>
</evidence>
<feature type="domain" description="PARP catalytic" evidence="7">
    <location>
        <begin position="372"/>
        <end position="573"/>
    </location>
</feature>
<evidence type="ECO:0000256" key="5">
    <source>
        <dbReference type="RuleBase" id="RU362114"/>
    </source>
</evidence>